<keyword evidence="7" id="KW-0046">Antibiotic resistance</keyword>
<evidence type="ECO:0000313" key="11">
    <source>
        <dbReference type="Proteomes" id="UP001551482"/>
    </source>
</evidence>
<gene>
    <name evidence="10" type="ORF">AB0C36_01975</name>
</gene>
<dbReference type="CDD" id="cd17321">
    <property type="entry name" value="MFS_MMR_MDR_like"/>
    <property type="match status" value="1"/>
</dbReference>
<keyword evidence="5 8" id="KW-1133">Transmembrane helix</keyword>
<accession>A0ABV3D934</accession>
<feature type="transmembrane region" description="Helical" evidence="8">
    <location>
        <begin position="61"/>
        <end position="81"/>
    </location>
</feature>
<evidence type="ECO:0000256" key="2">
    <source>
        <dbReference type="ARBA" id="ARBA00022448"/>
    </source>
</evidence>
<comment type="caution">
    <text evidence="10">The sequence shown here is derived from an EMBL/GenBank/DDBJ whole genome shotgun (WGS) entry which is preliminary data.</text>
</comment>
<dbReference type="InterPro" id="IPR020846">
    <property type="entry name" value="MFS_dom"/>
</dbReference>
<feature type="transmembrane region" description="Helical" evidence="8">
    <location>
        <begin position="377"/>
        <end position="400"/>
    </location>
</feature>
<dbReference type="Gene3D" id="1.20.1720.10">
    <property type="entry name" value="Multidrug resistance protein D"/>
    <property type="match status" value="1"/>
</dbReference>
<feature type="transmembrane region" description="Helical" evidence="8">
    <location>
        <begin position="289"/>
        <end position="309"/>
    </location>
</feature>
<evidence type="ECO:0000256" key="3">
    <source>
        <dbReference type="ARBA" id="ARBA00022475"/>
    </source>
</evidence>
<dbReference type="NCBIfam" id="TIGR00711">
    <property type="entry name" value="efflux_EmrB"/>
    <property type="match status" value="1"/>
</dbReference>
<dbReference type="PROSITE" id="PS50850">
    <property type="entry name" value="MFS"/>
    <property type="match status" value="1"/>
</dbReference>
<dbReference type="EMBL" id="JBEZFP010000003">
    <property type="protein sequence ID" value="MEU8132255.1"/>
    <property type="molecule type" value="Genomic_DNA"/>
</dbReference>
<feature type="transmembrane region" description="Helical" evidence="8">
    <location>
        <begin position="321"/>
        <end position="341"/>
    </location>
</feature>
<dbReference type="PANTHER" id="PTHR42718:SF46">
    <property type="entry name" value="BLR6921 PROTEIN"/>
    <property type="match status" value="1"/>
</dbReference>
<feature type="transmembrane region" description="Helical" evidence="8">
    <location>
        <begin position="118"/>
        <end position="141"/>
    </location>
</feature>
<feature type="transmembrane region" description="Helical" evidence="8">
    <location>
        <begin position="412"/>
        <end position="437"/>
    </location>
</feature>
<keyword evidence="11" id="KW-1185">Reference proteome</keyword>
<keyword evidence="2" id="KW-0813">Transport</keyword>
<dbReference type="Gene3D" id="1.20.1250.20">
    <property type="entry name" value="MFS general substrate transporter like domains"/>
    <property type="match status" value="1"/>
</dbReference>
<dbReference type="RefSeq" id="WP_358347780.1">
    <property type="nucleotide sequence ID" value="NZ_JBEZFP010000003.1"/>
</dbReference>
<evidence type="ECO:0000256" key="6">
    <source>
        <dbReference type="ARBA" id="ARBA00023136"/>
    </source>
</evidence>
<dbReference type="PRINTS" id="PR01036">
    <property type="entry name" value="TCRTETB"/>
</dbReference>
<feature type="transmembrane region" description="Helical" evidence="8">
    <location>
        <begin position="26"/>
        <end position="49"/>
    </location>
</feature>
<dbReference type="InterPro" id="IPR004638">
    <property type="entry name" value="EmrB-like"/>
</dbReference>
<feature type="transmembrane region" description="Helical" evidence="8">
    <location>
        <begin position="353"/>
        <end position="371"/>
    </location>
</feature>
<protein>
    <submittedName>
        <fullName evidence="10">MFS transporter</fullName>
    </submittedName>
</protein>
<organism evidence="10 11">
    <name type="scientific">Streptodolium elevatio</name>
    <dbReference type="NCBI Taxonomy" id="3157996"/>
    <lineage>
        <taxon>Bacteria</taxon>
        <taxon>Bacillati</taxon>
        <taxon>Actinomycetota</taxon>
        <taxon>Actinomycetes</taxon>
        <taxon>Kitasatosporales</taxon>
        <taxon>Streptomycetaceae</taxon>
        <taxon>Streptodolium</taxon>
    </lineage>
</organism>
<feature type="domain" description="Major facilitator superfamily (MFS) profile" evidence="9">
    <location>
        <begin position="27"/>
        <end position="495"/>
    </location>
</feature>
<feature type="transmembrane region" description="Helical" evidence="8">
    <location>
        <begin position="219"/>
        <end position="237"/>
    </location>
</feature>
<keyword evidence="3" id="KW-1003">Cell membrane</keyword>
<evidence type="ECO:0000256" key="1">
    <source>
        <dbReference type="ARBA" id="ARBA00004651"/>
    </source>
</evidence>
<feature type="transmembrane region" description="Helical" evidence="8">
    <location>
        <begin position="467"/>
        <end position="491"/>
    </location>
</feature>
<dbReference type="InterPro" id="IPR036259">
    <property type="entry name" value="MFS_trans_sf"/>
</dbReference>
<name>A0ABV3D934_9ACTN</name>
<dbReference type="SUPFAM" id="SSF103473">
    <property type="entry name" value="MFS general substrate transporter"/>
    <property type="match status" value="1"/>
</dbReference>
<evidence type="ECO:0000256" key="8">
    <source>
        <dbReference type="SAM" id="Phobius"/>
    </source>
</evidence>
<evidence type="ECO:0000256" key="5">
    <source>
        <dbReference type="ARBA" id="ARBA00022989"/>
    </source>
</evidence>
<feature type="transmembrane region" description="Helical" evidence="8">
    <location>
        <begin position="153"/>
        <end position="174"/>
    </location>
</feature>
<reference evidence="10 11" key="1">
    <citation type="submission" date="2024-06" db="EMBL/GenBank/DDBJ databases">
        <title>The Natural Products Discovery Center: Release of the First 8490 Sequenced Strains for Exploring Actinobacteria Biosynthetic Diversity.</title>
        <authorList>
            <person name="Kalkreuter E."/>
            <person name="Kautsar S.A."/>
            <person name="Yang D."/>
            <person name="Bader C.D."/>
            <person name="Teijaro C.N."/>
            <person name="Fluegel L."/>
            <person name="Davis C.M."/>
            <person name="Simpson J.R."/>
            <person name="Lauterbach L."/>
            <person name="Steele A.D."/>
            <person name="Gui C."/>
            <person name="Meng S."/>
            <person name="Li G."/>
            <person name="Viehrig K."/>
            <person name="Ye F."/>
            <person name="Su P."/>
            <person name="Kiefer A.F."/>
            <person name="Nichols A."/>
            <person name="Cepeda A.J."/>
            <person name="Yan W."/>
            <person name="Fan B."/>
            <person name="Jiang Y."/>
            <person name="Adhikari A."/>
            <person name="Zheng C.-J."/>
            <person name="Schuster L."/>
            <person name="Cowan T.M."/>
            <person name="Smanski M.J."/>
            <person name="Chevrette M.G."/>
            <person name="De Carvalho L.P.S."/>
            <person name="Shen B."/>
        </authorList>
    </citation>
    <scope>NUCLEOTIDE SEQUENCE [LARGE SCALE GENOMIC DNA]</scope>
    <source>
        <strain evidence="10 11">NPDC048946</strain>
    </source>
</reference>
<keyword evidence="4 8" id="KW-0812">Transmembrane</keyword>
<comment type="subcellular location">
    <subcellularLocation>
        <location evidence="1">Cell membrane</location>
        <topology evidence="1">Multi-pass membrane protein</topology>
    </subcellularLocation>
</comment>
<dbReference type="InterPro" id="IPR011701">
    <property type="entry name" value="MFS"/>
</dbReference>
<dbReference type="PANTHER" id="PTHR42718">
    <property type="entry name" value="MAJOR FACILITATOR SUPERFAMILY MULTIDRUG TRANSPORTER MFSC"/>
    <property type="match status" value="1"/>
</dbReference>
<sequence length="507" mass="52599">MSTAPPEVAATTASPAAPGRKVHPGLALAVLAGAQLMIVLDATIVNIALPDIREALGFSEASLTWVMNAYTLTFGGLLLLGGRLGDLVGRRKIFIYGLLVFTLASLLGGFAQNEATLLAARALQGVGGAMTAPAVLSLVTTTFKEGAERNKALGVYAAVSGMGAAVGLLAGGFLTEYANWRWVMFVNVPIGVALALAIPRVFPADVVVDSGRGLGRFDIPGAVTSTVGVSALVYGFIRAAEKSWTDSVTLTAFVLAAVFIAGFLAIELRTREPLLPLRLFLNKTRTGGYLVMMLAGAGMMSTFFFLTLFMQEDSLLDLSPVLAGTAYLPLTVGVITSAQITSRLITTKGPRPFLIVGPLIAGIGLLWLSFLETDSTYWTGILPGVLLMGMGMGAVFVSIMTTATAGIAPEDAGIGSAVLNVTQQIGGTIGLAVLATISTQALKDDLKDQVSKAGEVTPAVQAHAMTAGWTAAILAASIMLFASALIAFALVRIRREDVVVDPSAVTH</sequence>
<feature type="transmembrane region" description="Helical" evidence="8">
    <location>
        <begin position="93"/>
        <end position="112"/>
    </location>
</feature>
<keyword evidence="6 8" id="KW-0472">Membrane</keyword>
<dbReference type="Pfam" id="PF07690">
    <property type="entry name" value="MFS_1"/>
    <property type="match status" value="1"/>
</dbReference>
<evidence type="ECO:0000259" key="9">
    <source>
        <dbReference type="PROSITE" id="PS50850"/>
    </source>
</evidence>
<proteinExistence type="predicted"/>
<dbReference type="Proteomes" id="UP001551482">
    <property type="component" value="Unassembled WGS sequence"/>
</dbReference>
<evidence type="ECO:0000256" key="7">
    <source>
        <dbReference type="ARBA" id="ARBA00023251"/>
    </source>
</evidence>
<evidence type="ECO:0000313" key="10">
    <source>
        <dbReference type="EMBL" id="MEU8132255.1"/>
    </source>
</evidence>
<feature type="transmembrane region" description="Helical" evidence="8">
    <location>
        <begin position="249"/>
        <end position="268"/>
    </location>
</feature>
<feature type="transmembrane region" description="Helical" evidence="8">
    <location>
        <begin position="180"/>
        <end position="198"/>
    </location>
</feature>
<evidence type="ECO:0000256" key="4">
    <source>
        <dbReference type="ARBA" id="ARBA00022692"/>
    </source>
</evidence>